<sequence>MESKPRGTGAVAAGRVLQEFEPKMEWDRELGADTLRVFLPGFKKEQIKVQVSSSRVLRISGERQLSDNRWSCFLEKIPLSSNHNQKEISASYDKGILYVKHPKLIVQDDAELQENEQPPVESSTLDGKPPQEKALQPTKMDKDKAAKGLVSGAQKLNMESYSKDFSGLVVDMTKPRKLLNLVLFILSVVIPTNRKDKMSTTEAMAGQLNDQAYEDYNPTLEWVRDAGFDTLLVYIPGFKKQQLKVQVTSTRTLRITGERSHGDNKWSSFHKELPIPLYYDVNQISANFKGGILQVKHPKKITSPANPVQETAEPQKPNNEKTQDQKSGQEQFDQEVPPKTETDEPTSGKINGVENATVTEANNIHVPPKTSEDQKSDLGLAEPEKNTSTGDEKHEDDGYSVQNAAKMQQEEETAVVSGISKANLALHKQGFGGLVAEMKKPRISTHFVVATGLLILPKMASTKPLAKVEDHVDIDPKMEWEKNDGFDTLLVHLPDYDLNQVRARFEGGVLYIKHPKKITIPTKPVQENNADPSVEPQKPANEKPEDQNSGQDPAAQEVPPKTEVEGQTRGDIDGKTNATSTEANLKDQKSDYILPEEGKATGTSEKNETDGGGGLIAKKKKLRISTAVVVSAGLFVLVLGLYVQKAMRSHGEYES</sequence>
<dbReference type="Gene3D" id="2.60.40.790">
    <property type="match status" value="2"/>
</dbReference>
<evidence type="ECO:0000313" key="10">
    <source>
        <dbReference type="Proteomes" id="UP001164929"/>
    </source>
</evidence>
<evidence type="ECO:0000256" key="2">
    <source>
        <dbReference type="ARBA" id="ARBA00022475"/>
    </source>
</evidence>
<dbReference type="GO" id="GO:0034605">
    <property type="term" value="P:cellular response to heat"/>
    <property type="evidence" value="ECO:0007669"/>
    <property type="project" value="TreeGrafter"/>
</dbReference>
<gene>
    <name evidence="9" type="ORF">NC653_023815</name>
</gene>
<evidence type="ECO:0000256" key="4">
    <source>
        <dbReference type="PROSITE-ProRule" id="PRU00285"/>
    </source>
</evidence>
<dbReference type="SUPFAM" id="SSF49764">
    <property type="entry name" value="HSP20-like chaperones"/>
    <property type="match status" value="2"/>
</dbReference>
<dbReference type="InterPro" id="IPR008978">
    <property type="entry name" value="HSP20-like_chaperone"/>
</dbReference>
<feature type="region of interest" description="Disordered" evidence="6">
    <location>
        <begin position="112"/>
        <end position="143"/>
    </location>
</feature>
<evidence type="ECO:0000313" key="9">
    <source>
        <dbReference type="EMBL" id="KAJ6986006.1"/>
    </source>
</evidence>
<keyword evidence="10" id="KW-1185">Reference proteome</keyword>
<dbReference type="GO" id="GO:0005886">
    <property type="term" value="C:plasma membrane"/>
    <property type="evidence" value="ECO:0007669"/>
    <property type="project" value="UniProtKB-SubCell"/>
</dbReference>
<keyword evidence="7" id="KW-0812">Transmembrane</keyword>
<feature type="region of interest" description="Disordered" evidence="6">
    <location>
        <begin position="298"/>
        <end position="397"/>
    </location>
</feature>
<dbReference type="Pfam" id="PF00011">
    <property type="entry name" value="HSP20"/>
    <property type="match status" value="2"/>
</dbReference>
<dbReference type="AlphaFoldDB" id="A0AAD6MI48"/>
<feature type="compositionally biased region" description="Basic and acidic residues" evidence="6">
    <location>
        <begin position="560"/>
        <end position="574"/>
    </location>
</feature>
<evidence type="ECO:0000256" key="1">
    <source>
        <dbReference type="ARBA" id="ARBA00004162"/>
    </source>
</evidence>
<keyword evidence="7" id="KW-1133">Transmembrane helix</keyword>
<keyword evidence="7" id="KW-0472">Membrane</keyword>
<feature type="domain" description="SHSP" evidence="8">
    <location>
        <begin position="211"/>
        <end position="314"/>
    </location>
</feature>
<dbReference type="EMBL" id="JAQIZT010000009">
    <property type="protein sequence ID" value="KAJ6986006.1"/>
    <property type="molecule type" value="Genomic_DNA"/>
</dbReference>
<dbReference type="Proteomes" id="UP001164929">
    <property type="component" value="Chromosome 9"/>
</dbReference>
<dbReference type="CDD" id="cd06464">
    <property type="entry name" value="ACD_sHsps-like"/>
    <property type="match status" value="2"/>
</dbReference>
<evidence type="ECO:0000256" key="6">
    <source>
        <dbReference type="SAM" id="MobiDB-lite"/>
    </source>
</evidence>
<proteinExistence type="inferred from homology"/>
<dbReference type="PANTHER" id="PTHR43670:SF107">
    <property type="entry name" value="17.8 KDA CLASS I HEAT SHOCK PROTEIN-LIKE"/>
    <property type="match status" value="1"/>
</dbReference>
<organism evidence="9 10">
    <name type="scientific">Populus alba x Populus x berolinensis</name>
    <dbReference type="NCBI Taxonomy" id="444605"/>
    <lineage>
        <taxon>Eukaryota</taxon>
        <taxon>Viridiplantae</taxon>
        <taxon>Streptophyta</taxon>
        <taxon>Embryophyta</taxon>
        <taxon>Tracheophyta</taxon>
        <taxon>Spermatophyta</taxon>
        <taxon>Magnoliopsida</taxon>
        <taxon>eudicotyledons</taxon>
        <taxon>Gunneridae</taxon>
        <taxon>Pentapetalae</taxon>
        <taxon>rosids</taxon>
        <taxon>fabids</taxon>
        <taxon>Malpighiales</taxon>
        <taxon>Salicaceae</taxon>
        <taxon>Saliceae</taxon>
        <taxon>Populus</taxon>
    </lineage>
</organism>
<comment type="subcellular location">
    <subcellularLocation>
        <location evidence="1">Cell membrane</location>
        <topology evidence="1">Single-pass membrane protein</topology>
    </subcellularLocation>
</comment>
<dbReference type="PROSITE" id="PS01031">
    <property type="entry name" value="SHSP"/>
    <property type="match status" value="2"/>
</dbReference>
<keyword evidence="2" id="KW-1003">Cell membrane</keyword>
<feature type="domain" description="SHSP" evidence="8">
    <location>
        <begin position="15"/>
        <end position="123"/>
    </location>
</feature>
<keyword evidence="3" id="KW-0611">Plant defense</keyword>
<dbReference type="GO" id="GO:0006952">
    <property type="term" value="P:defense response"/>
    <property type="evidence" value="ECO:0007669"/>
    <property type="project" value="UniProtKB-KW"/>
</dbReference>
<reference evidence="9" key="1">
    <citation type="journal article" date="2023" name="Mol. Ecol. Resour.">
        <title>Chromosome-level genome assembly of a triploid poplar Populus alba 'Berolinensis'.</title>
        <authorList>
            <person name="Chen S."/>
            <person name="Yu Y."/>
            <person name="Wang X."/>
            <person name="Wang S."/>
            <person name="Zhang T."/>
            <person name="Zhou Y."/>
            <person name="He R."/>
            <person name="Meng N."/>
            <person name="Wang Y."/>
            <person name="Liu W."/>
            <person name="Liu Z."/>
            <person name="Liu J."/>
            <person name="Guo Q."/>
            <person name="Huang H."/>
            <person name="Sederoff R.R."/>
            <person name="Wang G."/>
            <person name="Qu G."/>
            <person name="Chen S."/>
        </authorList>
    </citation>
    <scope>NUCLEOTIDE SEQUENCE</scope>
    <source>
        <strain evidence="9">SC-2020</strain>
    </source>
</reference>
<comment type="caution">
    <text evidence="9">The sequence shown here is derived from an EMBL/GenBank/DDBJ whole genome shotgun (WGS) entry which is preliminary data.</text>
</comment>
<feature type="compositionally biased region" description="Basic and acidic residues" evidence="6">
    <location>
        <begin position="370"/>
        <end position="397"/>
    </location>
</feature>
<evidence type="ECO:0000256" key="3">
    <source>
        <dbReference type="ARBA" id="ARBA00022821"/>
    </source>
</evidence>
<comment type="similarity">
    <text evidence="4 5">Belongs to the small heat shock protein (HSP20) family.</text>
</comment>
<name>A0AAD6MI48_9ROSI</name>
<dbReference type="PANTHER" id="PTHR43670">
    <property type="entry name" value="HEAT SHOCK PROTEIN 26"/>
    <property type="match status" value="1"/>
</dbReference>
<accession>A0AAD6MI48</accession>
<protein>
    <recommendedName>
        <fullName evidence="8">SHSP domain-containing protein</fullName>
    </recommendedName>
</protein>
<evidence type="ECO:0000256" key="5">
    <source>
        <dbReference type="RuleBase" id="RU003616"/>
    </source>
</evidence>
<feature type="region of interest" description="Disordered" evidence="6">
    <location>
        <begin position="521"/>
        <end position="614"/>
    </location>
</feature>
<evidence type="ECO:0000256" key="7">
    <source>
        <dbReference type="SAM" id="Phobius"/>
    </source>
</evidence>
<dbReference type="InterPro" id="IPR002068">
    <property type="entry name" value="A-crystallin/Hsp20_dom"/>
</dbReference>
<evidence type="ECO:0000259" key="8">
    <source>
        <dbReference type="PROSITE" id="PS01031"/>
    </source>
</evidence>
<feature type="transmembrane region" description="Helical" evidence="7">
    <location>
        <begin position="624"/>
        <end position="643"/>
    </location>
</feature>